<name>A0A5N6EMT8_9EURO</name>
<dbReference type="CDD" id="cd22076">
    <property type="entry name" value="WH2_WAS_WASL-1"/>
    <property type="match status" value="1"/>
</dbReference>
<feature type="domain" description="WH2" evidence="2">
    <location>
        <begin position="24"/>
        <end position="41"/>
    </location>
</feature>
<evidence type="ECO:0000313" key="3">
    <source>
        <dbReference type="EMBL" id="KAB8218627.1"/>
    </source>
</evidence>
<evidence type="ECO:0000259" key="2">
    <source>
        <dbReference type="PROSITE" id="PS51082"/>
    </source>
</evidence>
<feature type="compositionally biased region" description="Pro residues" evidence="1">
    <location>
        <begin position="1"/>
        <end position="12"/>
    </location>
</feature>
<dbReference type="SMART" id="SM00246">
    <property type="entry name" value="WH2"/>
    <property type="match status" value="1"/>
</dbReference>
<feature type="compositionally biased region" description="Pro residues" evidence="1">
    <location>
        <begin position="149"/>
        <end position="179"/>
    </location>
</feature>
<dbReference type="Pfam" id="PF02205">
    <property type="entry name" value="WH2"/>
    <property type="match status" value="1"/>
</dbReference>
<feature type="compositionally biased region" description="Pro residues" evidence="1">
    <location>
        <begin position="210"/>
        <end position="232"/>
    </location>
</feature>
<feature type="compositionally biased region" description="Low complexity" evidence="1">
    <location>
        <begin position="194"/>
        <end position="209"/>
    </location>
</feature>
<feature type="compositionally biased region" description="Pro residues" evidence="1">
    <location>
        <begin position="324"/>
        <end position="366"/>
    </location>
</feature>
<dbReference type="InterPro" id="IPR003124">
    <property type="entry name" value="WH2_dom"/>
</dbReference>
<feature type="compositionally biased region" description="Pro residues" evidence="1">
    <location>
        <begin position="239"/>
        <end position="299"/>
    </location>
</feature>
<evidence type="ECO:0000313" key="4">
    <source>
        <dbReference type="Proteomes" id="UP000326799"/>
    </source>
</evidence>
<keyword evidence="4" id="KW-1185">Reference proteome</keyword>
<dbReference type="GO" id="GO:0003779">
    <property type="term" value="F:actin binding"/>
    <property type="evidence" value="ECO:0007669"/>
    <property type="project" value="InterPro"/>
</dbReference>
<dbReference type="PROSITE" id="PS51082">
    <property type="entry name" value="WH2"/>
    <property type="match status" value="1"/>
</dbReference>
<evidence type="ECO:0000256" key="1">
    <source>
        <dbReference type="SAM" id="MobiDB-lite"/>
    </source>
</evidence>
<dbReference type="Proteomes" id="UP000326799">
    <property type="component" value="Unassembled WGS sequence"/>
</dbReference>
<dbReference type="AlphaFoldDB" id="A0A5N6EMT8"/>
<sequence length="455" mass="44680">MGGPPPPPPPGALPSRPSGAEAKGRGALLSDIHKGARLKKTVTNDRSAPQIAGGGAKSSGPPIAGAPPVPSMLKPPGSAPPVPGQAANRLRSDSGAGSGGDSSAALPAAPQLGGLFAGGMPKLRSRGGVDTGANRDSPYRSESQGSSAPKPPVSPAPKPPGARPPPLPSSESPPTPPVNPLVAGLKKPPPRPASRPSSTVSNASARSAPDAPPPRAPPPLPGSAKPPPPPPVSSRKPSTPAPPPPPPPPPPPAPPSTIPATPPPPPPPPTARPPPPAPARSTPPPPPPPPPAASAPQPPNGTAAASIAVQAARNAFGHSQQTPLAPPPPPPASSAPSAPPPPPPSAPSSAPPSASPSAPPSQPPSRPLSHEPLASQLPDRSTLDPSAYTLSNGGPSSGSSPLNSAVQGLIRVEDVRFKFQSEGLLPKPRPFVGGPRRYRAGRGSSVPLDLSALSG</sequence>
<protein>
    <recommendedName>
        <fullName evidence="2">WH2 domain-containing protein</fullName>
    </recommendedName>
</protein>
<feature type="compositionally biased region" description="Low complexity" evidence="1">
    <location>
        <begin position="390"/>
        <end position="404"/>
    </location>
</feature>
<proteinExistence type="predicted"/>
<feature type="region of interest" description="Disordered" evidence="1">
    <location>
        <begin position="424"/>
        <end position="455"/>
    </location>
</feature>
<accession>A0A5N6EMT8</accession>
<gene>
    <name evidence="3" type="ORF">BDV33DRAFT_175084</name>
</gene>
<feature type="compositionally biased region" description="Low complexity" evidence="1">
    <location>
        <begin position="101"/>
        <end position="114"/>
    </location>
</feature>
<dbReference type="EMBL" id="ML733447">
    <property type="protein sequence ID" value="KAB8218627.1"/>
    <property type="molecule type" value="Genomic_DNA"/>
</dbReference>
<feature type="region of interest" description="Disordered" evidence="1">
    <location>
        <begin position="1"/>
        <end position="405"/>
    </location>
</feature>
<reference evidence="3 4" key="1">
    <citation type="submission" date="2019-04" db="EMBL/GenBank/DDBJ databases">
        <title>Fungal friends and foes A comparative genomics study of 23 Aspergillus species from section Flavi.</title>
        <authorList>
            <consortium name="DOE Joint Genome Institute"/>
            <person name="Kjaerbolling I."/>
            <person name="Vesth T.C."/>
            <person name="Frisvad J.C."/>
            <person name="Nybo J.L."/>
            <person name="Theobald S."/>
            <person name="Kildgaard S."/>
            <person name="Petersen T.I."/>
            <person name="Kuo A."/>
            <person name="Sato A."/>
            <person name="Lyhne E.K."/>
            <person name="Kogle M.E."/>
            <person name="Wiebenga A."/>
            <person name="Kun R.S."/>
            <person name="Lubbers R.J."/>
            <person name="Makela M.R."/>
            <person name="Barry K."/>
            <person name="Chovatia M."/>
            <person name="Clum A."/>
            <person name="Daum C."/>
            <person name="Haridas S."/>
            <person name="He G."/>
            <person name="LaButti K."/>
            <person name="Lipzen A."/>
            <person name="Mondo S."/>
            <person name="Pangilinan J."/>
            <person name="Riley R."/>
            <person name="Salamov A."/>
            <person name="Simmons B.A."/>
            <person name="Magnuson J.K."/>
            <person name="Henrissat B."/>
            <person name="Mortensen U.H."/>
            <person name="Larsen T.O."/>
            <person name="De vries R.P."/>
            <person name="Grigoriev I.V."/>
            <person name="Machida M."/>
            <person name="Baker S.E."/>
            <person name="Andersen M.R."/>
        </authorList>
    </citation>
    <scope>NUCLEOTIDE SEQUENCE [LARGE SCALE GENOMIC DNA]</scope>
    <source>
        <strain evidence="3 4">CBS 126849</strain>
    </source>
</reference>
<organism evidence="3 4">
    <name type="scientific">Aspergillus novoparasiticus</name>
    <dbReference type="NCBI Taxonomy" id="986946"/>
    <lineage>
        <taxon>Eukaryota</taxon>
        <taxon>Fungi</taxon>
        <taxon>Dikarya</taxon>
        <taxon>Ascomycota</taxon>
        <taxon>Pezizomycotina</taxon>
        <taxon>Eurotiomycetes</taxon>
        <taxon>Eurotiomycetidae</taxon>
        <taxon>Eurotiales</taxon>
        <taxon>Aspergillaceae</taxon>
        <taxon>Aspergillus</taxon>
        <taxon>Aspergillus subgen. Circumdati</taxon>
    </lineage>
</organism>